<organism evidence="11 12">
    <name type="scientific">Cohnella fermenti</name>
    <dbReference type="NCBI Taxonomy" id="2565925"/>
    <lineage>
        <taxon>Bacteria</taxon>
        <taxon>Bacillati</taxon>
        <taxon>Bacillota</taxon>
        <taxon>Bacilli</taxon>
        <taxon>Bacillales</taxon>
        <taxon>Paenibacillaceae</taxon>
        <taxon>Cohnella</taxon>
    </lineage>
</organism>
<dbReference type="RefSeq" id="WP_136371437.1">
    <property type="nucleotide sequence ID" value="NZ_SSOB01000025.1"/>
</dbReference>
<evidence type="ECO:0000256" key="8">
    <source>
        <dbReference type="SAM" id="SignalP"/>
    </source>
</evidence>
<evidence type="ECO:0000256" key="2">
    <source>
        <dbReference type="ARBA" id="ARBA00007886"/>
    </source>
</evidence>
<dbReference type="Pfam" id="PF05504">
    <property type="entry name" value="Spore_GerAC"/>
    <property type="match status" value="1"/>
</dbReference>
<dbReference type="NCBIfam" id="TIGR02887">
    <property type="entry name" value="spore_ger_x_C"/>
    <property type="match status" value="1"/>
</dbReference>
<dbReference type="Proteomes" id="UP000310636">
    <property type="component" value="Unassembled WGS sequence"/>
</dbReference>
<protein>
    <submittedName>
        <fullName evidence="11">Ger(X)C family spore germination protein</fullName>
    </submittedName>
</protein>
<feature type="domain" description="Spore germination GerAC-like C-terminal" evidence="9">
    <location>
        <begin position="224"/>
        <end position="391"/>
    </location>
</feature>
<dbReference type="PANTHER" id="PTHR35789">
    <property type="entry name" value="SPORE GERMINATION PROTEIN B3"/>
    <property type="match status" value="1"/>
</dbReference>
<name>A0A4S4BPT2_9BACL</name>
<dbReference type="AlphaFoldDB" id="A0A4S4BPT2"/>
<dbReference type="InterPro" id="IPR057336">
    <property type="entry name" value="GerAC_N"/>
</dbReference>
<evidence type="ECO:0000313" key="11">
    <source>
        <dbReference type="EMBL" id="THF76405.1"/>
    </source>
</evidence>
<keyword evidence="7" id="KW-0449">Lipoprotein</keyword>
<gene>
    <name evidence="11" type="ORF">E6C55_19240</name>
</gene>
<evidence type="ECO:0000256" key="4">
    <source>
        <dbReference type="ARBA" id="ARBA00022729"/>
    </source>
</evidence>
<dbReference type="OrthoDB" id="2569624at2"/>
<dbReference type="EMBL" id="SSOB01000025">
    <property type="protein sequence ID" value="THF76405.1"/>
    <property type="molecule type" value="Genomic_DNA"/>
</dbReference>
<dbReference type="PANTHER" id="PTHR35789:SF1">
    <property type="entry name" value="SPORE GERMINATION PROTEIN B3"/>
    <property type="match status" value="1"/>
</dbReference>
<evidence type="ECO:0000256" key="7">
    <source>
        <dbReference type="ARBA" id="ARBA00023288"/>
    </source>
</evidence>
<keyword evidence="3" id="KW-0309">Germination</keyword>
<accession>A0A4S4BPT2</accession>
<feature type="domain" description="Spore germination protein N-terminal" evidence="10">
    <location>
        <begin position="24"/>
        <end position="212"/>
    </location>
</feature>
<keyword evidence="12" id="KW-1185">Reference proteome</keyword>
<sequence>MVSRIRAALLCLCLTLPLSGCWSSKEIENLAVYAGLALDTGQPAPVEKDLEAQGAEYVKQNKVMATVQIIPIKAMGSKDKDQKAAQHPYLNVSGSGDSILEIFRQFSIRLDRPIIGHHLKVIVISSELLKRQTMDQLMDFLLRDNDIRPSTMVFLSHGQAREALESSQPNDVPAFHIRDMRLNQGRTSKVLEPVTLSRIDALSHADKSFVLQNIVTGGGELAFSGAGIIKGASGHWIGTLGQEDTECLAWLAKSGKSGVIKAYDEDNEPLTYEIKSVRSKVRSAVDGDRISFRVSLSFEGRIIETWSKRRMPTSDTHAEKLAAIIEERVSAMMQTLLHKLQSDYKTDVAGFGQKLSIQHPSAWKKAKDDWDDVFSRSKIDLDCDVTITDFGSFVEK</sequence>
<dbReference type="InterPro" id="IPR046953">
    <property type="entry name" value="Spore_GerAC-like_C"/>
</dbReference>
<feature type="chain" id="PRO_5039620124" evidence="8">
    <location>
        <begin position="21"/>
        <end position="396"/>
    </location>
</feature>
<comment type="similarity">
    <text evidence="2">Belongs to the GerABKC lipoprotein family.</text>
</comment>
<evidence type="ECO:0000313" key="12">
    <source>
        <dbReference type="Proteomes" id="UP000310636"/>
    </source>
</evidence>
<dbReference type="Gene3D" id="3.30.300.210">
    <property type="entry name" value="Nutrient germinant receptor protein C, domain 3"/>
    <property type="match status" value="1"/>
</dbReference>
<reference evidence="11 12" key="1">
    <citation type="submission" date="2019-04" db="EMBL/GenBank/DDBJ databases">
        <title>Cohnella sp. nov. isolated from preserved vegetables.</title>
        <authorList>
            <person name="Lin S.-Y."/>
            <person name="Hung M.-H."/>
            <person name="Young C.-C."/>
        </authorList>
    </citation>
    <scope>NUCLEOTIDE SEQUENCE [LARGE SCALE GENOMIC DNA]</scope>
    <source>
        <strain evidence="11 12">CC-MHH1044</strain>
    </source>
</reference>
<comment type="caution">
    <text evidence="11">The sequence shown here is derived from an EMBL/GenBank/DDBJ whole genome shotgun (WGS) entry which is preliminary data.</text>
</comment>
<dbReference type="InterPro" id="IPR008844">
    <property type="entry name" value="Spore_GerAC-like"/>
</dbReference>
<keyword evidence="4 8" id="KW-0732">Signal</keyword>
<dbReference type="GO" id="GO:0009847">
    <property type="term" value="P:spore germination"/>
    <property type="evidence" value="ECO:0007669"/>
    <property type="project" value="InterPro"/>
</dbReference>
<feature type="signal peptide" evidence="8">
    <location>
        <begin position="1"/>
        <end position="20"/>
    </location>
</feature>
<evidence type="ECO:0000256" key="6">
    <source>
        <dbReference type="ARBA" id="ARBA00023139"/>
    </source>
</evidence>
<dbReference type="GO" id="GO:0016020">
    <property type="term" value="C:membrane"/>
    <property type="evidence" value="ECO:0007669"/>
    <property type="project" value="UniProtKB-SubCell"/>
</dbReference>
<evidence type="ECO:0000256" key="1">
    <source>
        <dbReference type="ARBA" id="ARBA00004635"/>
    </source>
</evidence>
<comment type="subcellular location">
    <subcellularLocation>
        <location evidence="1">Membrane</location>
        <topology evidence="1">Lipid-anchor</topology>
    </subcellularLocation>
</comment>
<keyword evidence="5" id="KW-0472">Membrane</keyword>
<proteinExistence type="inferred from homology"/>
<dbReference type="InterPro" id="IPR038501">
    <property type="entry name" value="Spore_GerAC_C_sf"/>
</dbReference>
<dbReference type="Pfam" id="PF25198">
    <property type="entry name" value="Spore_GerAC_N"/>
    <property type="match status" value="1"/>
</dbReference>
<evidence type="ECO:0000259" key="9">
    <source>
        <dbReference type="Pfam" id="PF05504"/>
    </source>
</evidence>
<evidence type="ECO:0000256" key="3">
    <source>
        <dbReference type="ARBA" id="ARBA00022544"/>
    </source>
</evidence>
<evidence type="ECO:0000256" key="5">
    <source>
        <dbReference type="ARBA" id="ARBA00023136"/>
    </source>
</evidence>
<keyword evidence="6" id="KW-0564">Palmitate</keyword>
<evidence type="ECO:0000259" key="10">
    <source>
        <dbReference type="Pfam" id="PF25198"/>
    </source>
</evidence>